<dbReference type="GO" id="GO:0007018">
    <property type="term" value="P:microtubule-based movement"/>
    <property type="evidence" value="ECO:0007669"/>
    <property type="project" value="TreeGrafter"/>
</dbReference>
<evidence type="ECO:0000256" key="4">
    <source>
        <dbReference type="ARBA" id="ARBA00022701"/>
    </source>
</evidence>
<evidence type="ECO:0000256" key="7">
    <source>
        <dbReference type="ARBA" id="ARBA00023054"/>
    </source>
</evidence>
<keyword evidence="3" id="KW-0963">Cytoplasm</keyword>
<evidence type="ECO:0000256" key="10">
    <source>
        <dbReference type="SAM" id="MobiDB-lite"/>
    </source>
</evidence>
<dbReference type="GO" id="GO:0005737">
    <property type="term" value="C:cytoplasm"/>
    <property type="evidence" value="ECO:0007669"/>
    <property type="project" value="TreeGrafter"/>
</dbReference>
<feature type="region of interest" description="Disordered" evidence="10">
    <location>
        <begin position="174"/>
        <end position="285"/>
    </location>
</feature>
<evidence type="ECO:0000256" key="6">
    <source>
        <dbReference type="ARBA" id="ARBA00022803"/>
    </source>
</evidence>
<comment type="similarity">
    <text evidence="2">Belongs to the kinesin light chain family.</text>
</comment>
<dbReference type="PANTHER" id="PTHR45783">
    <property type="entry name" value="KINESIN LIGHT CHAIN"/>
    <property type="match status" value="1"/>
</dbReference>
<keyword evidence="8" id="KW-0505">Motor protein</keyword>
<gene>
    <name evidence="11" type="ORF">BC938DRAFT_480109</name>
</gene>
<keyword evidence="6" id="KW-0802">TPR repeat</keyword>
<dbReference type="PANTHER" id="PTHR45783:SF3">
    <property type="entry name" value="KINESIN LIGHT CHAIN"/>
    <property type="match status" value="1"/>
</dbReference>
<dbReference type="InterPro" id="IPR011990">
    <property type="entry name" value="TPR-like_helical_dom_sf"/>
</dbReference>
<dbReference type="GO" id="GO:0005871">
    <property type="term" value="C:kinesin complex"/>
    <property type="evidence" value="ECO:0007669"/>
    <property type="project" value="InterPro"/>
</dbReference>
<dbReference type="EMBL" id="RBNJ01000455">
    <property type="protein sequence ID" value="RUS34497.1"/>
    <property type="molecule type" value="Genomic_DNA"/>
</dbReference>
<sequence length="610" mass="67246">MLNKRQGKYSEAEEQYKRALAICEKVLGNEHPQMERTLSNLANLYGTLNNYNAAEKLQKRAMAISEKAWGIDHPHTATALSGLAVIYKNQSKYDEAEMLQQRALAIRKKILGLEHPDTVTTVNELALIKQLVETKDLQIPFPVSRNQSGHGAQADTGMSLENLAAADTRTPLENPAAADTRTPLENPAAADTGTSLENPAPVTSTQREHGAQADIGTTPANIDGHSAQADVGTSPENWNRELPIAKESRESDNMDTLTFQGNRAPDKNQDHSGNIPRSGNTNTEASAEKGGLILPYNVDGMLKLEELESKTEVDVQSATKGDDQILPYNVDDAFELEQDDTMVANTESTTEGEGLIHPYYVDYVLQKEEQKSNEVNTESITKEKDPILSYNMDGMIESEELENKTEIDAHSITKGDDPILPYNVNDAFNLEEDGIMEANIESTIEEEGPYYVDGALEEKEQKSNEGSAEGITEEDPILPDEVDKVDEELESKMEADVLPFVVGDTFEMEQEIKLVDAESATEGQGLVFPHNAEGVPEMEANNDITTVGENPILQDDMGRAHKLSVDTKEDEFEYVFLNFVSIVLFQTSLQFKICNLRSRSGMPKQTSTTG</sequence>
<dbReference type="Proteomes" id="UP000274822">
    <property type="component" value="Unassembled WGS sequence"/>
</dbReference>
<dbReference type="GO" id="GO:0019894">
    <property type="term" value="F:kinesin binding"/>
    <property type="evidence" value="ECO:0007669"/>
    <property type="project" value="TreeGrafter"/>
</dbReference>
<dbReference type="AlphaFoldDB" id="A0A433QXS1"/>
<evidence type="ECO:0000256" key="5">
    <source>
        <dbReference type="ARBA" id="ARBA00022737"/>
    </source>
</evidence>
<evidence type="ECO:0000256" key="3">
    <source>
        <dbReference type="ARBA" id="ARBA00022490"/>
    </source>
</evidence>
<evidence type="ECO:0000256" key="9">
    <source>
        <dbReference type="ARBA" id="ARBA00023212"/>
    </source>
</evidence>
<evidence type="ECO:0000256" key="2">
    <source>
        <dbReference type="ARBA" id="ARBA00009622"/>
    </source>
</evidence>
<comment type="subcellular location">
    <subcellularLocation>
        <location evidence="1">Cytoplasm</location>
        <location evidence="1">Cytoskeleton</location>
    </subcellularLocation>
</comment>
<evidence type="ECO:0000256" key="1">
    <source>
        <dbReference type="ARBA" id="ARBA00004245"/>
    </source>
</evidence>
<dbReference type="InterPro" id="IPR019734">
    <property type="entry name" value="TPR_rpt"/>
</dbReference>
<evidence type="ECO:0000313" key="11">
    <source>
        <dbReference type="EMBL" id="RUS34497.1"/>
    </source>
</evidence>
<accession>A0A433QXS1</accession>
<evidence type="ECO:0000256" key="8">
    <source>
        <dbReference type="ARBA" id="ARBA00023175"/>
    </source>
</evidence>
<comment type="caution">
    <text evidence="11">The sequence shown here is derived from an EMBL/GenBank/DDBJ whole genome shotgun (WGS) entry which is preliminary data.</text>
</comment>
<keyword evidence="7" id="KW-0175">Coiled coil</keyword>
<evidence type="ECO:0000313" key="12">
    <source>
        <dbReference type="Proteomes" id="UP000274822"/>
    </source>
</evidence>
<keyword evidence="5" id="KW-0677">Repeat</keyword>
<feature type="compositionally biased region" description="Polar residues" evidence="10">
    <location>
        <begin position="271"/>
        <end position="285"/>
    </location>
</feature>
<dbReference type="GO" id="GO:0005874">
    <property type="term" value="C:microtubule"/>
    <property type="evidence" value="ECO:0007669"/>
    <property type="project" value="UniProtKB-KW"/>
</dbReference>
<keyword evidence="4" id="KW-0493">Microtubule</keyword>
<reference evidence="11 12" key="1">
    <citation type="journal article" date="2018" name="New Phytol.">
        <title>Phylogenomics of Endogonaceae and evolution of mycorrhizas within Mucoromycota.</title>
        <authorList>
            <person name="Chang Y."/>
            <person name="Desiro A."/>
            <person name="Na H."/>
            <person name="Sandor L."/>
            <person name="Lipzen A."/>
            <person name="Clum A."/>
            <person name="Barry K."/>
            <person name="Grigoriev I.V."/>
            <person name="Martin F.M."/>
            <person name="Stajich J.E."/>
            <person name="Smith M.E."/>
            <person name="Bonito G."/>
            <person name="Spatafora J.W."/>
        </authorList>
    </citation>
    <scope>NUCLEOTIDE SEQUENCE [LARGE SCALE GENOMIC DNA]</scope>
    <source>
        <strain evidence="11 12">AD002</strain>
    </source>
</reference>
<feature type="region of interest" description="Disordered" evidence="10">
    <location>
        <begin position="459"/>
        <end position="478"/>
    </location>
</feature>
<dbReference type="SMART" id="SM00028">
    <property type="entry name" value="TPR"/>
    <property type="match status" value="2"/>
</dbReference>
<keyword evidence="12" id="KW-1185">Reference proteome</keyword>
<name>A0A433QXS1_9FUNG</name>
<organism evidence="11 12">
    <name type="scientific">Jimgerdemannia flammicorona</name>
    <dbReference type="NCBI Taxonomy" id="994334"/>
    <lineage>
        <taxon>Eukaryota</taxon>
        <taxon>Fungi</taxon>
        <taxon>Fungi incertae sedis</taxon>
        <taxon>Mucoromycota</taxon>
        <taxon>Mucoromycotina</taxon>
        <taxon>Endogonomycetes</taxon>
        <taxon>Endogonales</taxon>
        <taxon>Endogonaceae</taxon>
        <taxon>Jimgerdemannia</taxon>
    </lineage>
</organism>
<dbReference type="Pfam" id="PF13374">
    <property type="entry name" value="TPR_10"/>
    <property type="match status" value="1"/>
</dbReference>
<feature type="compositionally biased region" description="Basic and acidic residues" evidence="10">
    <location>
        <begin position="243"/>
        <end position="252"/>
    </location>
</feature>
<proteinExistence type="inferred from homology"/>
<feature type="compositionally biased region" description="Polar residues" evidence="10">
    <location>
        <begin position="192"/>
        <end position="205"/>
    </location>
</feature>
<dbReference type="InterPro" id="IPR002151">
    <property type="entry name" value="Kinesin_light"/>
</dbReference>
<dbReference type="SUPFAM" id="SSF48452">
    <property type="entry name" value="TPR-like"/>
    <property type="match status" value="1"/>
</dbReference>
<dbReference type="Gene3D" id="1.25.40.10">
    <property type="entry name" value="Tetratricopeptide repeat domain"/>
    <property type="match status" value="1"/>
</dbReference>
<protein>
    <submittedName>
        <fullName evidence="11">Uncharacterized protein</fullName>
    </submittedName>
</protein>
<dbReference type="Pfam" id="PF13424">
    <property type="entry name" value="TPR_12"/>
    <property type="match status" value="1"/>
</dbReference>
<keyword evidence="9" id="KW-0206">Cytoskeleton</keyword>